<evidence type="ECO:0008006" key="4">
    <source>
        <dbReference type="Google" id="ProtNLM"/>
    </source>
</evidence>
<name>A0A4P7PVH7_9FLAO</name>
<feature type="region of interest" description="Disordered" evidence="1">
    <location>
        <begin position="173"/>
        <end position="192"/>
    </location>
</feature>
<dbReference type="Proteomes" id="UP000296862">
    <property type="component" value="Chromosome"/>
</dbReference>
<dbReference type="KEGG" id="fsn:GS03_02532"/>
<proteinExistence type="predicted"/>
<dbReference type="Pfam" id="PF14060">
    <property type="entry name" value="DUF4252"/>
    <property type="match status" value="1"/>
</dbReference>
<evidence type="ECO:0000256" key="1">
    <source>
        <dbReference type="SAM" id="MobiDB-lite"/>
    </source>
</evidence>
<evidence type="ECO:0000313" key="2">
    <source>
        <dbReference type="EMBL" id="QBZ99017.1"/>
    </source>
</evidence>
<protein>
    <recommendedName>
        <fullName evidence="4">DUF4252 domain-containing protein</fullName>
    </recommendedName>
</protein>
<keyword evidence="3" id="KW-1185">Reference proteome</keyword>
<dbReference type="InterPro" id="IPR025348">
    <property type="entry name" value="DUF4252"/>
</dbReference>
<dbReference type="EMBL" id="CP038810">
    <property type="protein sequence ID" value="QBZ99017.1"/>
    <property type="molecule type" value="Genomic_DNA"/>
</dbReference>
<organism evidence="2 3">
    <name type="scientific">Flavobacterium sangjuense</name>
    <dbReference type="NCBI Taxonomy" id="2518177"/>
    <lineage>
        <taxon>Bacteria</taxon>
        <taxon>Pseudomonadati</taxon>
        <taxon>Bacteroidota</taxon>
        <taxon>Flavobacteriia</taxon>
        <taxon>Flavobacteriales</taxon>
        <taxon>Flavobacteriaceae</taxon>
        <taxon>Flavobacterium</taxon>
    </lineage>
</organism>
<gene>
    <name evidence="2" type="ORF">GS03_02532</name>
</gene>
<dbReference type="AlphaFoldDB" id="A0A4P7PVH7"/>
<reference evidence="2 3" key="1">
    <citation type="submission" date="2019-04" db="EMBL/GenBank/DDBJ databases">
        <title>Flavobacterium sp. GS03.</title>
        <authorList>
            <person name="Kim H."/>
        </authorList>
    </citation>
    <scope>NUCLEOTIDE SEQUENCE [LARGE SCALE GENOMIC DNA]</scope>
    <source>
        <strain evidence="2 3">GS03</strain>
    </source>
</reference>
<accession>A0A4P7PVH7</accession>
<sequence length="192" mass="21640">MNNQKTEFLKNKQSEIMRKLILSLVLVLSTSTFFAQSVFDKFEDQEGITSVVVNKKMFALLSKMEVKDKESQQYVNLIKKLDNLRVFVTQSDKKADEMKSVSDKYIKSSTLEELMKITDKGKSVKIYVKSGASESQIKELMMFVEGSGKEETVLMSLIGDFDLNELSVLTDKMNLPGGDDLKKASKGPKGKK</sequence>
<evidence type="ECO:0000313" key="3">
    <source>
        <dbReference type="Proteomes" id="UP000296862"/>
    </source>
</evidence>